<gene>
    <name evidence="2" type="ORF">PQO05_07970</name>
</gene>
<evidence type="ECO:0000256" key="1">
    <source>
        <dbReference type="SAM" id="SignalP"/>
    </source>
</evidence>
<keyword evidence="2" id="KW-0449">Lipoprotein</keyword>
<dbReference type="SUPFAM" id="SSF48452">
    <property type="entry name" value="TPR-like"/>
    <property type="match status" value="1"/>
</dbReference>
<dbReference type="Proteomes" id="UP001216139">
    <property type="component" value="Chromosome"/>
</dbReference>
<name>A0ABY7TFC0_9SPHI</name>
<dbReference type="Pfam" id="PF12771">
    <property type="entry name" value="SusD-like_2"/>
    <property type="match status" value="1"/>
</dbReference>
<dbReference type="PROSITE" id="PS51257">
    <property type="entry name" value="PROKAR_LIPOPROTEIN"/>
    <property type="match status" value="1"/>
</dbReference>
<sequence length="526" mass="58548">MMKKIILSITTLLTLCMASSCKKYIDINTNPNAPTIVDASSILPPMLAGMARGNWYDSRYVGQYAQIWASPTANNVWDQEGYVPASDSGGEMWRTVYFSLGQNINVMWQDAIPNKKYDYIAVGYALRAWGWQTGGDLYNNMIVKEAFDPTRLTFDYDTPDYVYAEAVKDCRLALQYFRQAIAADGLNVSTTLAKGDYMYAGDRSKWIKFIYSILAQNALHQSNKSTFNPDLVKTYVDSSFVSNADNASVQCTGSQSGDSNFWGTARNNLSSFRQSDYMVRLLDGRIFTGSSTPNNTIDPRLPLLLTASKDGVYRGVVAPLGDPNSADANTSIPYLWGTASVPIAGTLTKYIFNDNSRGVLMTYPELQFMAAEALYKKGDLQNAYNYYKKGILGSLDFVSNPPIASSLTGTQGYIPTAAINNYMASACVRQSAATLQLSDILQQKFISLFVWGAFEAWADERRYGYDPTIFQGFTIPSTLYPDNAGKQVYLLRPRYNSEYIWNIPALQAIGATAPDYHTKKPWFILP</sequence>
<reference evidence="2 3" key="1">
    <citation type="submission" date="2023-02" db="EMBL/GenBank/DDBJ databases">
        <title>Genome sequence of Mucilaginibacter jinjuensis strain KACC 16571.</title>
        <authorList>
            <person name="Kim S."/>
            <person name="Heo J."/>
            <person name="Kwon S.-W."/>
        </authorList>
    </citation>
    <scope>NUCLEOTIDE SEQUENCE [LARGE SCALE GENOMIC DNA]</scope>
    <source>
        <strain evidence="2 3">KACC 16571</strain>
    </source>
</reference>
<protein>
    <submittedName>
        <fullName evidence="2">SusD/RagB family nutrient-binding outer membrane lipoprotein</fullName>
    </submittedName>
</protein>
<dbReference type="EMBL" id="CP117167">
    <property type="protein sequence ID" value="WCT13867.1"/>
    <property type="molecule type" value="Genomic_DNA"/>
</dbReference>
<evidence type="ECO:0000313" key="3">
    <source>
        <dbReference type="Proteomes" id="UP001216139"/>
    </source>
</evidence>
<organism evidence="2 3">
    <name type="scientific">Mucilaginibacter jinjuensis</name>
    <dbReference type="NCBI Taxonomy" id="1176721"/>
    <lineage>
        <taxon>Bacteria</taxon>
        <taxon>Pseudomonadati</taxon>
        <taxon>Bacteroidota</taxon>
        <taxon>Sphingobacteriia</taxon>
        <taxon>Sphingobacteriales</taxon>
        <taxon>Sphingobacteriaceae</taxon>
        <taxon>Mucilaginibacter</taxon>
    </lineage>
</organism>
<keyword evidence="1" id="KW-0732">Signal</keyword>
<dbReference type="InterPro" id="IPR011990">
    <property type="entry name" value="TPR-like_helical_dom_sf"/>
</dbReference>
<dbReference type="Gene3D" id="1.25.40.390">
    <property type="match status" value="1"/>
</dbReference>
<evidence type="ECO:0000313" key="2">
    <source>
        <dbReference type="EMBL" id="WCT13867.1"/>
    </source>
</evidence>
<dbReference type="InterPro" id="IPR041662">
    <property type="entry name" value="SusD-like_2"/>
</dbReference>
<proteinExistence type="predicted"/>
<feature type="chain" id="PRO_5046487374" evidence="1">
    <location>
        <begin position="23"/>
        <end position="526"/>
    </location>
</feature>
<keyword evidence="3" id="KW-1185">Reference proteome</keyword>
<feature type="signal peptide" evidence="1">
    <location>
        <begin position="1"/>
        <end position="22"/>
    </location>
</feature>
<accession>A0ABY7TFC0</accession>
<dbReference type="RefSeq" id="WP_273632171.1">
    <property type="nucleotide sequence ID" value="NZ_CP117167.1"/>
</dbReference>